<organism evidence="7 8">
    <name type="scientific">Gimesia maris</name>
    <dbReference type="NCBI Taxonomy" id="122"/>
    <lineage>
        <taxon>Bacteria</taxon>
        <taxon>Pseudomonadati</taxon>
        <taxon>Planctomycetota</taxon>
        <taxon>Planctomycetia</taxon>
        <taxon>Planctomycetales</taxon>
        <taxon>Planctomycetaceae</taxon>
        <taxon>Gimesia</taxon>
    </lineage>
</organism>
<dbReference type="InterPro" id="IPR029063">
    <property type="entry name" value="SAM-dependent_MTases_sf"/>
</dbReference>
<feature type="domain" description="PABS" evidence="6">
    <location>
        <begin position="553"/>
        <end position="720"/>
    </location>
</feature>
<dbReference type="EC" id="2.5.1.16" evidence="7"/>
<dbReference type="EMBL" id="CP042910">
    <property type="protein sequence ID" value="QEG18469.1"/>
    <property type="molecule type" value="Genomic_DNA"/>
</dbReference>
<evidence type="ECO:0000256" key="4">
    <source>
        <dbReference type="PROSITE-ProRule" id="PRU00354"/>
    </source>
</evidence>
<keyword evidence="8" id="KW-1185">Reference proteome</keyword>
<name>A0ABX5YRU4_9PLAN</name>
<feature type="transmembrane region" description="Helical" evidence="5">
    <location>
        <begin position="79"/>
        <end position="101"/>
    </location>
</feature>
<feature type="transmembrane region" description="Helical" evidence="5">
    <location>
        <begin position="243"/>
        <end position="265"/>
    </location>
</feature>
<keyword evidence="5" id="KW-0472">Membrane</keyword>
<dbReference type="NCBIfam" id="NF037959">
    <property type="entry name" value="MFS_SpdSyn"/>
    <property type="match status" value="2"/>
</dbReference>
<gene>
    <name evidence="7" type="primary">speE_2</name>
    <name evidence="7" type="ORF">GmarT_43580</name>
</gene>
<evidence type="ECO:0000256" key="3">
    <source>
        <dbReference type="ARBA" id="ARBA00023115"/>
    </source>
</evidence>
<dbReference type="PANTHER" id="PTHR43317:SF1">
    <property type="entry name" value="THERMOSPERMINE SYNTHASE ACAULIS5"/>
    <property type="match status" value="1"/>
</dbReference>
<comment type="caution">
    <text evidence="4">Lacks conserved residue(s) required for the propagation of feature annotation.</text>
</comment>
<evidence type="ECO:0000256" key="2">
    <source>
        <dbReference type="ARBA" id="ARBA00022679"/>
    </source>
</evidence>
<evidence type="ECO:0000259" key="6">
    <source>
        <dbReference type="PROSITE" id="PS51006"/>
    </source>
</evidence>
<dbReference type="SUPFAM" id="SSF53335">
    <property type="entry name" value="S-adenosyl-L-methionine-dependent methyltransferases"/>
    <property type="match status" value="1"/>
</dbReference>
<dbReference type="PANTHER" id="PTHR43317">
    <property type="entry name" value="THERMOSPERMINE SYNTHASE ACAULIS5"/>
    <property type="match status" value="1"/>
</dbReference>
<dbReference type="Gene3D" id="1.20.1250.20">
    <property type="entry name" value="MFS general substrate transporter like domains"/>
    <property type="match status" value="1"/>
</dbReference>
<dbReference type="SUPFAM" id="SSF103473">
    <property type="entry name" value="MFS general substrate transporter"/>
    <property type="match status" value="1"/>
</dbReference>
<evidence type="ECO:0000313" key="7">
    <source>
        <dbReference type="EMBL" id="QEG18469.1"/>
    </source>
</evidence>
<evidence type="ECO:0000256" key="1">
    <source>
        <dbReference type="ARBA" id="ARBA00007867"/>
    </source>
</evidence>
<reference evidence="7 8" key="1">
    <citation type="submission" date="2019-08" db="EMBL/GenBank/DDBJ databases">
        <title>Deep-cultivation of Planctomycetes and their phenomic and genomic characterization uncovers novel biology.</title>
        <authorList>
            <person name="Wiegand S."/>
            <person name="Jogler M."/>
            <person name="Boedeker C."/>
            <person name="Pinto D."/>
            <person name="Vollmers J."/>
            <person name="Rivas-Marin E."/>
            <person name="Kohn T."/>
            <person name="Peeters S.H."/>
            <person name="Heuer A."/>
            <person name="Rast P."/>
            <person name="Oberbeckmann S."/>
            <person name="Bunk B."/>
            <person name="Jeske O."/>
            <person name="Meyerdierks A."/>
            <person name="Storesund J.E."/>
            <person name="Kallscheuer N."/>
            <person name="Luecker S."/>
            <person name="Lage O.M."/>
            <person name="Pohl T."/>
            <person name="Merkel B.J."/>
            <person name="Hornburger P."/>
            <person name="Mueller R.-W."/>
            <person name="Bruemmer F."/>
            <person name="Labrenz M."/>
            <person name="Spormann A.M."/>
            <person name="Op den Camp H."/>
            <person name="Overmann J."/>
            <person name="Amann R."/>
            <person name="Jetten M.S.M."/>
            <person name="Mascher T."/>
            <person name="Medema M.H."/>
            <person name="Devos D.P."/>
            <person name="Kaster A.-K."/>
            <person name="Ovreas L."/>
            <person name="Rohde M."/>
            <person name="Galperin M.Y."/>
            <person name="Jogler C."/>
        </authorList>
    </citation>
    <scope>NUCLEOTIDE SEQUENCE [LARGE SCALE GENOMIC DNA]</scope>
    <source>
        <strain evidence="7 8">DSM 8797</strain>
    </source>
</reference>
<dbReference type="InterPro" id="IPR036259">
    <property type="entry name" value="MFS_trans_sf"/>
</dbReference>
<accession>A0ABX5YRU4</accession>
<feature type="transmembrane region" description="Helical" evidence="5">
    <location>
        <begin position="391"/>
        <end position="416"/>
    </location>
</feature>
<evidence type="ECO:0000313" key="8">
    <source>
        <dbReference type="Proteomes" id="UP000322887"/>
    </source>
</evidence>
<feature type="transmembrane region" description="Helical" evidence="5">
    <location>
        <begin position="12"/>
        <end position="33"/>
    </location>
</feature>
<feature type="transmembrane region" description="Helical" evidence="5">
    <location>
        <begin position="121"/>
        <end position="140"/>
    </location>
</feature>
<feature type="transmembrane region" description="Helical" evidence="5">
    <location>
        <begin position="191"/>
        <end position="209"/>
    </location>
</feature>
<protein>
    <submittedName>
        <fullName evidence="7">Spermidine synthase</fullName>
        <ecNumber evidence="7">2.5.1.16</ecNumber>
    </submittedName>
</protein>
<keyword evidence="2 4" id="KW-0808">Transferase</keyword>
<dbReference type="Proteomes" id="UP000322887">
    <property type="component" value="Chromosome"/>
</dbReference>
<dbReference type="InterPro" id="IPR030374">
    <property type="entry name" value="PABS"/>
</dbReference>
<sequence>MNQPVPERNAPLWILSLMLLVSGNCALMFQVVWIRELRLVFGATTASSAAVLAIFMAGLGLGNWLFGSRIDAAIRPLRCYGLLELGIALTAGISPFLLMLVRQMYVNMGGQAALGPELATLSRLAASAMILAVPTILMGGTMPAAARAVSNAADPHRRGVALIYGLNTIGAVLGAGIANFMLLEALGNRGVLWFACGINLLLAVSALLISKRLSSSSESETQTLTDLPQAVKHEQATLQQERLGIVCLASGTVGFVFFLMEIVWYRMLGPLLGGTTYTFGLILCVALLGIGIGGALYAILARLVKPTLSLLAFVCTLEAFLIAVPFWYGDQIAFWVLQQQSQPVATFLAQVWNWFQVGAFVIFPAALVAGFQFPLLIAIAGTGKEHVGKHVGWTFAANTLGAISGSIAGGFFLLPVLTAPGLWKLSICLLLILGLTLLLVGQRWKSVSLATSVVLSLATIFMILETTGPTAVWRHAGIGARRASLDEKGANGERNFSNTKNRQCIWEAEGRESSVAITATDSLAFIVNGKSDGNAFGDAGTQIGLGLLGPLLHPAPRTGLVIGLGTGESAGWMSAVKEMTSVDVVELEPVVLEMTQRCSQINANALKNTKLTLHFNDAREFLLTSKKQYDLIVSEPSNPYRAGIANLYTREFYDSVSTRLNQDGLFLQWLQGYEVDDSTVHIVLQTVRSVFPEVQIWRTKARDMVLVCGKSEQAFQYQLDSLQQKLKQPVIAEGLKQGWSAIDVEGVLAHFVCGNRTINQLLESHSEPMNLDDRNLLEYAFAKTVGKSTRFSIHDLHDRAVRLNDDLPVTLGTEGQEKVIQRRLAMQLSLGGTVYIADSLSEVQQTRGEAYNRYLARHYLDALTRFQKFEPDLSCPIETLVYAHTLAESGVPVPDKLLMKVRKQNPTEAAAIETIAALQQKQNDAGLQKIIETLKLLQDSPWGSRQLLDAVLFKAVSLCDLDSNYAAPLYEHLQRPFALYRLEDNRLLVRYLISEKMDNQQIIDSLQTMEPNVPWKEWLLEKRARVYSAGKHPLTEQARSELSQFKRAKH</sequence>
<dbReference type="CDD" id="cd06174">
    <property type="entry name" value="MFS"/>
    <property type="match status" value="1"/>
</dbReference>
<dbReference type="Gene3D" id="3.40.50.150">
    <property type="entry name" value="Vaccinia Virus protein VP39"/>
    <property type="match status" value="1"/>
</dbReference>
<keyword evidence="5" id="KW-1133">Transmembrane helix</keyword>
<feature type="transmembrane region" description="Helical" evidence="5">
    <location>
        <begin position="354"/>
        <end position="379"/>
    </location>
</feature>
<dbReference type="Pfam" id="PF01564">
    <property type="entry name" value="Spermine_synth"/>
    <property type="match status" value="1"/>
</dbReference>
<feature type="transmembrane region" description="Helical" evidence="5">
    <location>
        <begin position="307"/>
        <end position="328"/>
    </location>
</feature>
<keyword evidence="3 4" id="KW-0620">Polyamine biosynthesis</keyword>
<keyword evidence="5" id="KW-0812">Transmembrane</keyword>
<feature type="transmembrane region" description="Helical" evidence="5">
    <location>
        <begin position="447"/>
        <end position="464"/>
    </location>
</feature>
<feature type="transmembrane region" description="Helical" evidence="5">
    <location>
        <begin position="277"/>
        <end position="300"/>
    </location>
</feature>
<dbReference type="GO" id="GO:0004766">
    <property type="term" value="F:spermidine synthase activity"/>
    <property type="evidence" value="ECO:0007669"/>
    <property type="project" value="UniProtKB-EC"/>
</dbReference>
<dbReference type="PROSITE" id="PS51006">
    <property type="entry name" value="PABS_2"/>
    <property type="match status" value="1"/>
</dbReference>
<proteinExistence type="inferred from homology"/>
<comment type="similarity">
    <text evidence="1">Belongs to the spermidine/spermine synthase family.</text>
</comment>
<feature type="transmembrane region" description="Helical" evidence="5">
    <location>
        <begin position="161"/>
        <end position="185"/>
    </location>
</feature>
<feature type="transmembrane region" description="Helical" evidence="5">
    <location>
        <begin position="39"/>
        <end position="67"/>
    </location>
</feature>
<feature type="transmembrane region" description="Helical" evidence="5">
    <location>
        <begin position="422"/>
        <end position="440"/>
    </location>
</feature>
<evidence type="ECO:0000256" key="5">
    <source>
        <dbReference type="SAM" id="Phobius"/>
    </source>
</evidence>